<dbReference type="AlphaFoldDB" id="A0A9N9PL79"/>
<organism evidence="1 2">
    <name type="scientific">Cetraspora pellucida</name>
    <dbReference type="NCBI Taxonomy" id="1433469"/>
    <lineage>
        <taxon>Eukaryota</taxon>
        <taxon>Fungi</taxon>
        <taxon>Fungi incertae sedis</taxon>
        <taxon>Mucoromycota</taxon>
        <taxon>Glomeromycotina</taxon>
        <taxon>Glomeromycetes</taxon>
        <taxon>Diversisporales</taxon>
        <taxon>Gigasporaceae</taxon>
        <taxon>Cetraspora</taxon>
    </lineage>
</organism>
<feature type="non-terminal residue" evidence="1">
    <location>
        <position position="1"/>
    </location>
</feature>
<name>A0A9N9PL79_9GLOM</name>
<dbReference type="OrthoDB" id="2379842at2759"/>
<dbReference type="EMBL" id="CAJVQA010070481">
    <property type="protein sequence ID" value="CAG8833285.1"/>
    <property type="molecule type" value="Genomic_DNA"/>
</dbReference>
<feature type="non-terminal residue" evidence="1">
    <location>
        <position position="181"/>
    </location>
</feature>
<gene>
    <name evidence="1" type="ORF">CPELLU_LOCUS20956</name>
</gene>
<reference evidence="1" key="1">
    <citation type="submission" date="2021-06" db="EMBL/GenBank/DDBJ databases">
        <authorList>
            <person name="Kallberg Y."/>
            <person name="Tangrot J."/>
            <person name="Rosling A."/>
        </authorList>
    </citation>
    <scope>NUCLEOTIDE SEQUENCE</scope>
    <source>
        <strain evidence="1">FL966</strain>
    </source>
</reference>
<keyword evidence="2" id="KW-1185">Reference proteome</keyword>
<comment type="caution">
    <text evidence="1">The sequence shown here is derived from an EMBL/GenBank/DDBJ whole genome shotgun (WGS) entry which is preliminary data.</text>
</comment>
<dbReference type="Proteomes" id="UP000789759">
    <property type="component" value="Unassembled WGS sequence"/>
</dbReference>
<evidence type="ECO:0000313" key="2">
    <source>
        <dbReference type="Proteomes" id="UP000789759"/>
    </source>
</evidence>
<dbReference type="PANTHER" id="PTHR47718">
    <property type="entry name" value="OS01G0519700 PROTEIN"/>
    <property type="match status" value="1"/>
</dbReference>
<dbReference type="PANTHER" id="PTHR47718:SF3">
    <property type="entry name" value="PROTEIN FAR1-RELATED SEQUENCE 5-LIKE"/>
    <property type="match status" value="1"/>
</dbReference>
<evidence type="ECO:0000313" key="1">
    <source>
        <dbReference type="EMBL" id="CAG8833285.1"/>
    </source>
</evidence>
<accession>A0A9N9PL79</accession>
<proteinExistence type="predicted"/>
<sequence>ISSKFQTVESFEEAAQQGAKATGFAFSMSSSKMSCDEKDGQASYIILQCTMGGEYRNNHNIIEETRKSIKFTKHQGCPVALYAVLDEKTGVWILNTKQKELVHMMLKSEAPIQLVADAMLEERQYIVRHLLSKDSCIKNLFFTHIEAAHRAAIYPKVLIVDSTYKTNLYKLPLINSVGIRT</sequence>
<protein>
    <submittedName>
        <fullName evidence="1">4275_t:CDS:1</fullName>
    </submittedName>
</protein>